<proteinExistence type="predicted"/>
<gene>
    <name evidence="1" type="ORF">SAMN04488128_102701</name>
</gene>
<dbReference type="STRING" id="634771.SAMN04488128_102701"/>
<evidence type="ECO:0000313" key="2">
    <source>
        <dbReference type="Proteomes" id="UP000190367"/>
    </source>
</evidence>
<dbReference type="Proteomes" id="UP000190367">
    <property type="component" value="Unassembled WGS sequence"/>
</dbReference>
<organism evidence="1 2">
    <name type="scientific">Chitinophaga eiseniae</name>
    <dbReference type="NCBI Taxonomy" id="634771"/>
    <lineage>
        <taxon>Bacteria</taxon>
        <taxon>Pseudomonadati</taxon>
        <taxon>Bacteroidota</taxon>
        <taxon>Chitinophagia</taxon>
        <taxon>Chitinophagales</taxon>
        <taxon>Chitinophagaceae</taxon>
        <taxon>Chitinophaga</taxon>
    </lineage>
</organism>
<dbReference type="EMBL" id="FUWZ01000002">
    <property type="protein sequence ID" value="SKA09111.1"/>
    <property type="molecule type" value="Genomic_DNA"/>
</dbReference>
<dbReference type="RefSeq" id="WP_078669219.1">
    <property type="nucleotide sequence ID" value="NZ_FUWZ01000002.1"/>
</dbReference>
<protein>
    <recommendedName>
        <fullName evidence="3">Lipoprotein</fullName>
    </recommendedName>
</protein>
<evidence type="ECO:0008006" key="3">
    <source>
        <dbReference type="Google" id="ProtNLM"/>
    </source>
</evidence>
<name>A0A1T4R062_9BACT</name>
<keyword evidence="2" id="KW-1185">Reference proteome</keyword>
<evidence type="ECO:0000313" key="1">
    <source>
        <dbReference type="EMBL" id="SKA09111.1"/>
    </source>
</evidence>
<accession>A0A1T4R062</accession>
<reference evidence="2" key="1">
    <citation type="submission" date="2017-02" db="EMBL/GenBank/DDBJ databases">
        <authorList>
            <person name="Varghese N."/>
            <person name="Submissions S."/>
        </authorList>
    </citation>
    <scope>NUCLEOTIDE SEQUENCE [LARGE SCALE GENOMIC DNA]</scope>
    <source>
        <strain evidence="2">DSM 22224</strain>
    </source>
</reference>
<dbReference type="AlphaFoldDB" id="A0A1T4R062"/>
<dbReference type="OrthoDB" id="1114031at2"/>
<dbReference type="PROSITE" id="PS51257">
    <property type="entry name" value="PROKAR_LIPOPROTEIN"/>
    <property type="match status" value="1"/>
</dbReference>
<sequence length="297" mass="31481">MKSYFSTNRVLAVTIAAVSVAILFFACKKEVTTDTVSNNENDNNTLIVASHEAQAQGIYGDLFETAAIAAVDQNVAGNVRKADYEDYANVTGCPSILISSADPNVWPKKITIDYGDACRDNYGITRSGKMYITLTGLLFNNNTHIDIQLDGYKYNGIPVAGKNSISGISYNATTGIQYTTEITGGRVSYGDTLIVGYASKKTVKQTAGAGTPTPNDNVYSIEGNAAINYEKGGPAGSATITTQAPLVKANACKWVSQGKVLVAYSSLSATIDYGNGVCDDKATITINGDKVREVTLK</sequence>